<dbReference type="FunFam" id="1.25.40.10:FF:000381">
    <property type="entry name" value="Pentatricopeptide repeat-containing protein"/>
    <property type="match status" value="1"/>
</dbReference>
<organism evidence="3 4">
    <name type="scientific">Ceratopteris richardii</name>
    <name type="common">Triangle waterfern</name>
    <dbReference type="NCBI Taxonomy" id="49495"/>
    <lineage>
        <taxon>Eukaryota</taxon>
        <taxon>Viridiplantae</taxon>
        <taxon>Streptophyta</taxon>
        <taxon>Embryophyta</taxon>
        <taxon>Tracheophyta</taxon>
        <taxon>Polypodiopsida</taxon>
        <taxon>Polypodiidae</taxon>
        <taxon>Polypodiales</taxon>
        <taxon>Pteridineae</taxon>
        <taxon>Pteridaceae</taxon>
        <taxon>Parkerioideae</taxon>
        <taxon>Ceratopteris</taxon>
    </lineage>
</organism>
<dbReference type="FunFam" id="1.25.40.10:FF:000344">
    <property type="entry name" value="Pentatricopeptide repeat-containing protein"/>
    <property type="match status" value="1"/>
</dbReference>
<dbReference type="GO" id="GO:0003723">
    <property type="term" value="F:RNA binding"/>
    <property type="evidence" value="ECO:0007669"/>
    <property type="project" value="InterPro"/>
</dbReference>
<dbReference type="Pfam" id="PF13041">
    <property type="entry name" value="PPR_2"/>
    <property type="match status" value="4"/>
</dbReference>
<evidence type="ECO:0000256" key="2">
    <source>
        <dbReference type="PROSITE-ProRule" id="PRU00708"/>
    </source>
</evidence>
<dbReference type="PANTHER" id="PTHR47926">
    <property type="entry name" value="PENTATRICOPEPTIDE REPEAT-CONTAINING PROTEIN"/>
    <property type="match status" value="1"/>
</dbReference>
<dbReference type="FunFam" id="1.25.40.10:FF:000031">
    <property type="entry name" value="Pentatricopeptide repeat-containing protein mitochondrial"/>
    <property type="match status" value="1"/>
</dbReference>
<feature type="repeat" description="PPR" evidence="2">
    <location>
        <begin position="226"/>
        <end position="260"/>
    </location>
</feature>
<evidence type="ECO:0000313" key="4">
    <source>
        <dbReference type="Proteomes" id="UP000825935"/>
    </source>
</evidence>
<dbReference type="InterPro" id="IPR011990">
    <property type="entry name" value="TPR-like_helical_dom_sf"/>
</dbReference>
<dbReference type="Gene3D" id="1.25.40.10">
    <property type="entry name" value="Tetratricopeptide repeat domain"/>
    <property type="match status" value="4"/>
</dbReference>
<dbReference type="InterPro" id="IPR002885">
    <property type="entry name" value="PPR_rpt"/>
</dbReference>
<keyword evidence="4" id="KW-1185">Reference proteome</keyword>
<dbReference type="GO" id="GO:0009451">
    <property type="term" value="P:RNA modification"/>
    <property type="evidence" value="ECO:0007669"/>
    <property type="project" value="InterPro"/>
</dbReference>
<dbReference type="Pfam" id="PF01535">
    <property type="entry name" value="PPR"/>
    <property type="match status" value="3"/>
</dbReference>
<feature type="repeat" description="PPR" evidence="2">
    <location>
        <begin position="430"/>
        <end position="464"/>
    </location>
</feature>
<dbReference type="PROSITE" id="PS51375">
    <property type="entry name" value="PPR"/>
    <property type="match status" value="4"/>
</dbReference>
<feature type="repeat" description="PPR" evidence="2">
    <location>
        <begin position="328"/>
        <end position="362"/>
    </location>
</feature>
<reference evidence="3" key="1">
    <citation type="submission" date="2021-08" db="EMBL/GenBank/DDBJ databases">
        <title>WGS assembly of Ceratopteris richardii.</title>
        <authorList>
            <person name="Marchant D.B."/>
            <person name="Chen G."/>
            <person name="Jenkins J."/>
            <person name="Shu S."/>
            <person name="Leebens-Mack J."/>
            <person name="Grimwood J."/>
            <person name="Schmutz J."/>
            <person name="Soltis P."/>
            <person name="Soltis D."/>
            <person name="Chen Z.-H."/>
        </authorList>
    </citation>
    <scope>NUCLEOTIDE SEQUENCE</scope>
    <source>
        <strain evidence="3">Whitten #5841</strain>
        <tissue evidence="3">Leaf</tissue>
    </source>
</reference>
<sequence>MPSLEFWNGEKFYAMWPCDTHNAPGTKEELQLSRTGGQTLTLQKVKSKGNQVHTSNSHNDLLHFVKVCAKNKDLHMGSRLHAYIIERDLLTHDVDLDNALINMYAKAGAFVKAHEILSDLPYRSVIAWNALISAYAQHGIGDQALDCFQRMQDEGLVPNECTFTNILKACGGIKAAEKGEEIYTEICRQGLLDKNILVGTALIDMYTKCGMLAKARGILHNLPQRDVTSWTALIAGYAEHGFVDQALEFVKCMQEEGLSPNAVTSTCLVKACSSAAAVEKGEEIYEQVKKMRLLENDLMLGTTFVHMFAKFGNLVKARVLFDGLPARDVTLWSVLIAGYAEHGHGDEAIECYQKMRDEGLSPDAFTFMWVLKAYTSIGAIEKGEEIYAEAKNQGSLQKDIMLGTSFLDMYGRCGNLARAQDVFNELPVQDIASWTALIAGYAQHGLGNEALNCFERMQEAGFSPNAATFTCILKACGSIGAAEKGEAVHHAVYGQGLLKKDVVLGTALVDMYAKLGALANAQEVFDEISTWNTASWS</sequence>
<proteinExistence type="predicted"/>
<dbReference type="OrthoDB" id="185373at2759"/>
<dbReference type="NCBIfam" id="TIGR00756">
    <property type="entry name" value="PPR"/>
    <property type="match status" value="4"/>
</dbReference>
<name>A0A8T2TYG2_CERRI</name>
<accession>A0A8T2TYG2</accession>
<dbReference type="SUPFAM" id="SSF81901">
    <property type="entry name" value="HCP-like"/>
    <property type="match status" value="1"/>
</dbReference>
<gene>
    <name evidence="3" type="ORF">KP509_10G012900</name>
</gene>
<dbReference type="InterPro" id="IPR046960">
    <property type="entry name" value="PPR_At4g14850-like_plant"/>
</dbReference>
<dbReference type="EMBL" id="CM035415">
    <property type="protein sequence ID" value="KAH7426695.1"/>
    <property type="molecule type" value="Genomic_DNA"/>
</dbReference>
<evidence type="ECO:0008006" key="5">
    <source>
        <dbReference type="Google" id="ProtNLM"/>
    </source>
</evidence>
<dbReference type="AlphaFoldDB" id="A0A8T2TYG2"/>
<dbReference type="Proteomes" id="UP000825935">
    <property type="component" value="Chromosome 10"/>
</dbReference>
<evidence type="ECO:0000256" key="1">
    <source>
        <dbReference type="ARBA" id="ARBA00022737"/>
    </source>
</evidence>
<evidence type="ECO:0000313" key="3">
    <source>
        <dbReference type="EMBL" id="KAH7426696.1"/>
    </source>
</evidence>
<dbReference type="EMBL" id="CM035415">
    <property type="protein sequence ID" value="KAH7426696.1"/>
    <property type="molecule type" value="Genomic_DNA"/>
</dbReference>
<protein>
    <recommendedName>
        <fullName evidence="5">Pentatricopeptide repeat-containing protein</fullName>
    </recommendedName>
</protein>
<feature type="repeat" description="PPR" evidence="2">
    <location>
        <begin position="124"/>
        <end position="158"/>
    </location>
</feature>
<keyword evidence="1" id="KW-0677">Repeat</keyword>
<comment type="caution">
    <text evidence="3">The sequence shown here is derived from an EMBL/GenBank/DDBJ whole genome shotgun (WGS) entry which is preliminary data.</text>
</comment>